<dbReference type="EMBL" id="UINC01146130">
    <property type="protein sequence ID" value="SVD36680.1"/>
    <property type="molecule type" value="Genomic_DNA"/>
</dbReference>
<dbReference type="SUPFAM" id="SSF47794">
    <property type="entry name" value="Rad51 N-terminal domain-like"/>
    <property type="match status" value="2"/>
</dbReference>
<gene>
    <name evidence="1" type="ORF">METZ01_LOCUS389534</name>
</gene>
<dbReference type="InterPro" id="IPR010214">
    <property type="entry name" value="Tscrpt_termin_fac_NusA_C_rpt"/>
</dbReference>
<dbReference type="NCBIfam" id="TIGR01954">
    <property type="entry name" value="nusA_Cterm_rpt"/>
    <property type="match status" value="2"/>
</dbReference>
<reference evidence="1" key="1">
    <citation type="submission" date="2018-05" db="EMBL/GenBank/DDBJ databases">
        <authorList>
            <person name="Lanie J.A."/>
            <person name="Ng W.-L."/>
            <person name="Kazmierczak K.M."/>
            <person name="Andrzejewski T.M."/>
            <person name="Davidsen T.M."/>
            <person name="Wayne K.J."/>
            <person name="Tettelin H."/>
            <person name="Glass J.I."/>
            <person name="Rusch D."/>
            <person name="Podicherti R."/>
            <person name="Tsui H.-C.T."/>
            <person name="Winkler M.E."/>
        </authorList>
    </citation>
    <scope>NUCLEOTIDE SEQUENCE</scope>
</reference>
<dbReference type="Pfam" id="PF14520">
    <property type="entry name" value="HHH_5"/>
    <property type="match status" value="2"/>
</dbReference>
<organism evidence="1">
    <name type="scientific">marine metagenome</name>
    <dbReference type="NCBI Taxonomy" id="408172"/>
    <lineage>
        <taxon>unclassified sequences</taxon>
        <taxon>metagenomes</taxon>
        <taxon>ecological metagenomes</taxon>
    </lineage>
</organism>
<evidence type="ECO:0000313" key="1">
    <source>
        <dbReference type="EMBL" id="SVD36680.1"/>
    </source>
</evidence>
<dbReference type="GO" id="GO:0000166">
    <property type="term" value="F:nucleotide binding"/>
    <property type="evidence" value="ECO:0007669"/>
    <property type="project" value="InterPro"/>
</dbReference>
<dbReference type="InterPro" id="IPR010995">
    <property type="entry name" value="DNA_repair_Rad51/TF_NusA_a-hlx"/>
</dbReference>
<protein>
    <recommendedName>
        <fullName evidence="2">Transcription termination/antitermination protein NusA</fullName>
    </recommendedName>
</protein>
<proteinExistence type="predicted"/>
<accession>A0A382UR43</accession>
<dbReference type="Gene3D" id="1.10.150.20">
    <property type="entry name" value="5' to 3' exonuclease, C-terminal subdomain"/>
    <property type="match status" value="2"/>
</dbReference>
<evidence type="ECO:0008006" key="2">
    <source>
        <dbReference type="Google" id="ProtNLM"/>
    </source>
</evidence>
<feature type="non-terminal residue" evidence="1">
    <location>
        <position position="1"/>
    </location>
</feature>
<dbReference type="AlphaFoldDB" id="A0A382UR43"/>
<name>A0A382UR43_9ZZZZ</name>
<sequence length="133" mass="14936">LIEYLDVDEDLASVLVKEGFSTLELISSCSQKELSNIEGFDEEIADLIINRSKKALLTLAMEISSDTEDDSEDLMAVEGVDMTLALELNQKGIKTRDDLAEQSVDELIEIIKMDKKKAGDLILKAREHWFNDD</sequence>